<dbReference type="InterPro" id="IPR003141">
    <property type="entry name" value="Pol/His_phosphatase_N"/>
</dbReference>
<dbReference type="CDD" id="cd07432">
    <property type="entry name" value="PHP_HisPPase"/>
    <property type="match status" value="1"/>
</dbReference>
<dbReference type="EMBL" id="FOCG01000002">
    <property type="protein sequence ID" value="SEM94178.1"/>
    <property type="molecule type" value="Genomic_DNA"/>
</dbReference>
<protein>
    <recommendedName>
        <fullName evidence="1">Polymerase/histidinol phosphatase N-terminal domain-containing protein</fullName>
    </recommendedName>
</protein>
<keyword evidence="3" id="KW-1185">Reference proteome</keyword>
<dbReference type="InterPro" id="IPR016195">
    <property type="entry name" value="Pol/histidinol_Pase-like"/>
</dbReference>
<dbReference type="SMART" id="SM00481">
    <property type="entry name" value="POLIIIAc"/>
    <property type="match status" value="1"/>
</dbReference>
<dbReference type="GO" id="GO:0035312">
    <property type="term" value="F:5'-3' DNA exonuclease activity"/>
    <property type="evidence" value="ECO:0007669"/>
    <property type="project" value="TreeGrafter"/>
</dbReference>
<reference evidence="2 3" key="1">
    <citation type="submission" date="2016-10" db="EMBL/GenBank/DDBJ databases">
        <authorList>
            <person name="de Groot N.N."/>
        </authorList>
    </citation>
    <scope>NUCLEOTIDE SEQUENCE [LARGE SCALE GENOMIC DNA]</scope>
    <source>
        <strain evidence="2 3">CGMCC 1.5070</strain>
    </source>
</reference>
<proteinExistence type="predicted"/>
<evidence type="ECO:0000259" key="1">
    <source>
        <dbReference type="SMART" id="SM00481"/>
    </source>
</evidence>
<gene>
    <name evidence="2" type="ORF">SAMN05216180_2114</name>
</gene>
<feature type="domain" description="Polymerase/histidinol phosphatase N-terminal" evidence="1">
    <location>
        <begin position="3"/>
        <end position="71"/>
    </location>
</feature>
<accession>A0A1H8CIT0</accession>
<evidence type="ECO:0000313" key="2">
    <source>
        <dbReference type="EMBL" id="SEM94178.1"/>
    </source>
</evidence>
<organism evidence="2 3">
    <name type="scientific">Hydrogenoanaerobacterium saccharovorans</name>
    <dbReference type="NCBI Taxonomy" id="474960"/>
    <lineage>
        <taxon>Bacteria</taxon>
        <taxon>Bacillati</taxon>
        <taxon>Bacillota</taxon>
        <taxon>Clostridia</taxon>
        <taxon>Eubacteriales</taxon>
        <taxon>Oscillospiraceae</taxon>
        <taxon>Hydrogenoanaerobacterium</taxon>
    </lineage>
</organism>
<dbReference type="AlphaFoldDB" id="A0A1H8CIT0"/>
<dbReference type="InterPro" id="IPR052018">
    <property type="entry name" value="PHP_domain"/>
</dbReference>
<sequence>MFYDVHIHSALSPCGDNEMTPNNIVNMAVLKGLNVIALTDHNSCKNCPAIVKAAENSPLTVLCGMEINTTEEIHAVCLFPTLQKALTFDAYVYERLPNIANNPVIFGEQRIYDAQDRIIGYEPKLLINACSISIMELSGLMQQFGGICFPAHIEKSSYSITSSLGMVPPECGFTVFEVKDLSRLPQVLALLPDASSLILHNSDAHYLWDISEAENSVPCSNFWRYLLDTKN</sequence>
<dbReference type="Pfam" id="PF02811">
    <property type="entry name" value="PHP"/>
    <property type="match status" value="1"/>
</dbReference>
<dbReference type="PANTHER" id="PTHR42924">
    <property type="entry name" value="EXONUCLEASE"/>
    <property type="match status" value="1"/>
</dbReference>
<dbReference type="GO" id="GO:0004534">
    <property type="term" value="F:5'-3' RNA exonuclease activity"/>
    <property type="evidence" value="ECO:0007669"/>
    <property type="project" value="TreeGrafter"/>
</dbReference>
<dbReference type="RefSeq" id="WP_092754760.1">
    <property type="nucleotide sequence ID" value="NZ_FOCG01000002.1"/>
</dbReference>
<evidence type="ECO:0000313" key="3">
    <source>
        <dbReference type="Proteomes" id="UP000199158"/>
    </source>
</evidence>
<dbReference type="Proteomes" id="UP000199158">
    <property type="component" value="Unassembled WGS sequence"/>
</dbReference>
<dbReference type="PANTHER" id="PTHR42924:SF3">
    <property type="entry name" value="POLYMERASE_HISTIDINOL PHOSPHATASE N-TERMINAL DOMAIN-CONTAINING PROTEIN"/>
    <property type="match status" value="1"/>
</dbReference>
<dbReference type="InterPro" id="IPR004013">
    <property type="entry name" value="PHP_dom"/>
</dbReference>
<dbReference type="Gene3D" id="3.20.20.140">
    <property type="entry name" value="Metal-dependent hydrolases"/>
    <property type="match status" value="1"/>
</dbReference>
<name>A0A1H8CIT0_9FIRM</name>
<dbReference type="SUPFAM" id="SSF89550">
    <property type="entry name" value="PHP domain-like"/>
    <property type="match status" value="1"/>
</dbReference>
<dbReference type="STRING" id="474960.SAMN05216180_2114"/>
<dbReference type="OrthoDB" id="9791620at2"/>